<dbReference type="OrthoDB" id="9930856at2"/>
<dbReference type="EMBL" id="CP039543">
    <property type="protein sequence ID" value="QJT10912.1"/>
    <property type="molecule type" value="Genomic_DNA"/>
</dbReference>
<dbReference type="Proteomes" id="UP000503251">
    <property type="component" value="Chromosome"/>
</dbReference>
<protein>
    <submittedName>
        <fullName evidence="3">Uncharacterized protein</fullName>
    </submittedName>
</protein>
<reference evidence="3 4" key="1">
    <citation type="submission" date="2018-06" db="EMBL/GenBank/DDBJ databases">
        <title>Complete genome of Desulfovibrio marinus P48SEP.</title>
        <authorList>
            <person name="Crispim J.S."/>
            <person name="Vidigal P.M.P."/>
            <person name="Silva L.C.F."/>
            <person name="Araujo L.C."/>
            <person name="Laguardia C.N."/>
            <person name="Dias R.S."/>
            <person name="Sousa M.P."/>
            <person name="Paula S.O."/>
            <person name="Silva C."/>
        </authorList>
    </citation>
    <scope>NUCLEOTIDE SEQUENCE [LARGE SCALE GENOMIC DNA]</scope>
    <source>
        <strain evidence="3 4">P48SEP</strain>
    </source>
</reference>
<dbReference type="RefSeq" id="WP_144307146.1">
    <property type="nucleotide sequence ID" value="NZ_CP039543.1"/>
</dbReference>
<dbReference type="EMBL" id="QMIF01000019">
    <property type="protein sequence ID" value="TVM30824.1"/>
    <property type="molecule type" value="Genomic_DNA"/>
</dbReference>
<reference evidence="2 5" key="2">
    <citation type="submission" date="2019-04" db="EMBL/GenBank/DDBJ databases">
        <title>Isolation and culture of sulfate reducing bacteria from the cold seep of the South China Sea.</title>
        <authorList>
            <person name="Sun C."/>
            <person name="Liu R."/>
        </authorList>
    </citation>
    <scope>NUCLEOTIDE SEQUENCE [LARGE SCALE GENOMIC DNA]</scope>
    <source>
        <strain evidence="2 5">CS1</strain>
    </source>
</reference>
<proteinExistence type="predicted"/>
<accession>A0A6P1ZCP8</accession>
<keyword evidence="5" id="KW-1185">Reference proteome</keyword>
<evidence type="ECO:0000313" key="3">
    <source>
        <dbReference type="EMBL" id="TVM30824.1"/>
    </source>
</evidence>
<name>A0A6P1ZCP8_9BACT</name>
<evidence type="ECO:0000313" key="4">
    <source>
        <dbReference type="Proteomes" id="UP000434052"/>
    </source>
</evidence>
<sequence>MPNPIRTSALGRRVARMRRDTIWYTAKGFYDDTDDPLVCPSSKDVERMEKRREDEAEKPPKS</sequence>
<feature type="region of interest" description="Disordered" evidence="1">
    <location>
        <begin position="32"/>
        <end position="62"/>
    </location>
</feature>
<organism evidence="3 4">
    <name type="scientific">Oceanidesulfovibrio marinus</name>
    <dbReference type="NCBI Taxonomy" id="370038"/>
    <lineage>
        <taxon>Bacteria</taxon>
        <taxon>Pseudomonadati</taxon>
        <taxon>Thermodesulfobacteriota</taxon>
        <taxon>Desulfovibrionia</taxon>
        <taxon>Desulfovibrionales</taxon>
        <taxon>Desulfovibrionaceae</taxon>
        <taxon>Oceanidesulfovibrio</taxon>
    </lineage>
</organism>
<dbReference type="Proteomes" id="UP000434052">
    <property type="component" value="Unassembled WGS sequence"/>
</dbReference>
<feature type="compositionally biased region" description="Basic and acidic residues" evidence="1">
    <location>
        <begin position="43"/>
        <end position="62"/>
    </location>
</feature>
<evidence type="ECO:0000256" key="1">
    <source>
        <dbReference type="SAM" id="MobiDB-lite"/>
    </source>
</evidence>
<evidence type="ECO:0000313" key="5">
    <source>
        <dbReference type="Proteomes" id="UP000503251"/>
    </source>
</evidence>
<gene>
    <name evidence="3" type="ORF">DQK91_19805</name>
    <name evidence="2" type="ORF">E8L03_19225</name>
</gene>
<evidence type="ECO:0000313" key="2">
    <source>
        <dbReference type="EMBL" id="QJT10912.1"/>
    </source>
</evidence>
<dbReference type="AlphaFoldDB" id="A0A6P1ZCP8"/>